<gene>
    <name evidence="2" type="ORF">WDJ50_01395</name>
</gene>
<reference evidence="2" key="1">
    <citation type="submission" date="2024-03" db="EMBL/GenBank/DDBJ databases">
        <title>Deinococcus weizhi sp. nov., isolated from human skin.</title>
        <authorList>
            <person name="Wei Z."/>
            <person name="Tian F."/>
            <person name="Yang C."/>
            <person name="Xin L.T."/>
            <person name="Wen Z.J."/>
            <person name="Lan K.C."/>
            <person name="Yu L."/>
            <person name="Zhe W."/>
            <person name="Dan F.D."/>
            <person name="Jun W."/>
            <person name="Rui Z."/>
            <person name="Yong X.J."/>
            <person name="Ting Y."/>
            <person name="Wei X."/>
            <person name="Xu Z.G."/>
            <person name="Xin Z."/>
            <person name="Dong F.G."/>
            <person name="Ni X.M."/>
            <person name="Zheng M.G."/>
            <person name="Chun Y."/>
            <person name="Qian W.X."/>
        </authorList>
    </citation>
    <scope>NUCLEOTIDE SEQUENCE</scope>
    <source>
        <strain evidence="2">VB142</strain>
    </source>
</reference>
<evidence type="ECO:0000256" key="1">
    <source>
        <dbReference type="SAM" id="SignalP"/>
    </source>
</evidence>
<dbReference type="AlphaFoldDB" id="A0AAU6Q3H8"/>
<protein>
    <recommendedName>
        <fullName evidence="3">DUF4292 domain-containing protein</fullName>
    </recommendedName>
</protein>
<accession>A0AAU6Q3H8</accession>
<feature type="chain" id="PRO_5043806090" description="DUF4292 domain-containing protein" evidence="1">
    <location>
        <begin position="22"/>
        <end position="241"/>
    </location>
</feature>
<proteinExistence type="predicted"/>
<keyword evidence="1" id="KW-0732">Signal</keyword>
<feature type="signal peptide" evidence="1">
    <location>
        <begin position="1"/>
        <end position="21"/>
    </location>
</feature>
<sequence>MSSRRALLPLLLLLGLGSAGQGNTAGVSEPTLPGTIAARVAALLPASDTHAQVMKLGSQIATLNLQQRVTSMGGSPAALKTVLASAARGQVPTYDARLGISREEFGRYLAFQPVLLPTGKTLKLSLLRTGQRVTLLDQASNPAVLRGLVFDLKTGEVQVPEGFTFRPTALPASTAKDRSIDLRGGVQWNMRGYDPISQNGIRGQLSLYQLGSGQVLLSYDRTNMLRGVPGERAELLITYPR</sequence>
<dbReference type="EMBL" id="CP149782">
    <property type="protein sequence ID" value="WYF44797.1"/>
    <property type="molecule type" value="Genomic_DNA"/>
</dbReference>
<evidence type="ECO:0008006" key="3">
    <source>
        <dbReference type="Google" id="ProtNLM"/>
    </source>
</evidence>
<name>A0AAU6Q3H8_9DEIO</name>
<dbReference type="RefSeq" id="WP_339095980.1">
    <property type="nucleotide sequence ID" value="NZ_CP149782.1"/>
</dbReference>
<organism evidence="2">
    <name type="scientific">Deinococcus sp. VB142</name>
    <dbReference type="NCBI Taxonomy" id="3112952"/>
    <lineage>
        <taxon>Bacteria</taxon>
        <taxon>Thermotogati</taxon>
        <taxon>Deinococcota</taxon>
        <taxon>Deinococci</taxon>
        <taxon>Deinococcales</taxon>
        <taxon>Deinococcaceae</taxon>
        <taxon>Deinococcus</taxon>
    </lineage>
</organism>
<evidence type="ECO:0000313" key="2">
    <source>
        <dbReference type="EMBL" id="WYF44797.1"/>
    </source>
</evidence>